<dbReference type="InterPro" id="IPR023798">
    <property type="entry name" value="Ribosomal_uS7_dom"/>
</dbReference>
<evidence type="ECO:0000256" key="3">
    <source>
        <dbReference type="ARBA" id="ARBA00022884"/>
    </source>
</evidence>
<evidence type="ECO:0000313" key="9">
    <source>
        <dbReference type="Proteomes" id="UP000178681"/>
    </source>
</evidence>
<dbReference type="Gene3D" id="1.10.455.10">
    <property type="entry name" value="Ribosomal protein S7 domain"/>
    <property type="match status" value="1"/>
</dbReference>
<comment type="subunit">
    <text evidence="6">Part of the 30S ribosomal subunit. Contacts proteins S9 and S11.</text>
</comment>
<protein>
    <recommendedName>
        <fullName evidence="6">Small ribosomal subunit protein uS7</fullName>
    </recommendedName>
</protein>
<proteinExistence type="inferred from homology"/>
<evidence type="ECO:0000256" key="5">
    <source>
        <dbReference type="ARBA" id="ARBA00023274"/>
    </source>
</evidence>
<evidence type="ECO:0000256" key="4">
    <source>
        <dbReference type="ARBA" id="ARBA00022980"/>
    </source>
</evidence>
<keyword evidence="3 6" id="KW-0694">RNA-binding</keyword>
<name>A0A1F5Z558_9BACT</name>
<evidence type="ECO:0000256" key="6">
    <source>
        <dbReference type="HAMAP-Rule" id="MF_00480"/>
    </source>
</evidence>
<comment type="function">
    <text evidence="6">One of the primary rRNA binding proteins, it binds directly to 16S rRNA where it nucleates assembly of the head domain of the 30S subunit. Is located at the subunit interface close to the decoding center, probably blocks exit of the E-site tRNA.</text>
</comment>
<keyword evidence="5 6" id="KW-0687">Ribonucleoprotein</keyword>
<sequence>MPRSKKVKKIVLEGDPIYNSRALSKFINKVMYDGQKQAAAKEVYRALDLIKVKFPEEEAVKIFEGVLAAIAPKMEVRSRRVGGASYMVPSEVRGERKNHLAMRWLIDAARAKSNKEFHTFGEKLAAELTDAKNGVENAIKKRDNVIKMAEANKAFSHLRW</sequence>
<evidence type="ECO:0000256" key="2">
    <source>
        <dbReference type="ARBA" id="ARBA00022730"/>
    </source>
</evidence>
<dbReference type="AlphaFoldDB" id="A0A1F5Z558"/>
<dbReference type="HAMAP" id="MF_00480_B">
    <property type="entry name" value="Ribosomal_uS7_B"/>
    <property type="match status" value="1"/>
</dbReference>
<accession>A0A1F5Z558</accession>
<evidence type="ECO:0000313" key="8">
    <source>
        <dbReference type="EMBL" id="OGG07317.1"/>
    </source>
</evidence>
<dbReference type="PANTHER" id="PTHR11205">
    <property type="entry name" value="RIBOSOMAL PROTEIN S7"/>
    <property type="match status" value="1"/>
</dbReference>
<keyword evidence="2 6" id="KW-0699">rRNA-binding</keyword>
<dbReference type="EMBL" id="MFJG01000008">
    <property type="protein sequence ID" value="OGG07317.1"/>
    <property type="molecule type" value="Genomic_DNA"/>
</dbReference>
<dbReference type="GO" id="GO:0000049">
    <property type="term" value="F:tRNA binding"/>
    <property type="evidence" value="ECO:0007669"/>
    <property type="project" value="UniProtKB-UniRule"/>
</dbReference>
<dbReference type="SUPFAM" id="SSF47973">
    <property type="entry name" value="Ribosomal protein S7"/>
    <property type="match status" value="1"/>
</dbReference>
<dbReference type="GO" id="GO:0006412">
    <property type="term" value="P:translation"/>
    <property type="evidence" value="ECO:0007669"/>
    <property type="project" value="UniProtKB-UniRule"/>
</dbReference>
<dbReference type="GO" id="GO:0003735">
    <property type="term" value="F:structural constituent of ribosome"/>
    <property type="evidence" value="ECO:0007669"/>
    <property type="project" value="InterPro"/>
</dbReference>
<dbReference type="CDD" id="cd14869">
    <property type="entry name" value="uS7_Bacteria"/>
    <property type="match status" value="1"/>
</dbReference>
<dbReference type="Pfam" id="PF00177">
    <property type="entry name" value="Ribosomal_S7"/>
    <property type="match status" value="1"/>
</dbReference>
<dbReference type="InterPro" id="IPR036823">
    <property type="entry name" value="Ribosomal_uS7_dom_sf"/>
</dbReference>
<dbReference type="PIRSF" id="PIRSF002122">
    <property type="entry name" value="RPS7p_RPS7a_RPS5e_RPS7o"/>
    <property type="match status" value="1"/>
</dbReference>
<dbReference type="Proteomes" id="UP000178681">
    <property type="component" value="Unassembled WGS sequence"/>
</dbReference>
<feature type="domain" description="Small ribosomal subunit protein uS7" evidence="7">
    <location>
        <begin position="3"/>
        <end position="153"/>
    </location>
</feature>
<organism evidence="8 9">
    <name type="scientific">Candidatus Gottesmanbacteria bacterium RIFCSPHIGHO2_01_FULL_42_12</name>
    <dbReference type="NCBI Taxonomy" id="1798377"/>
    <lineage>
        <taxon>Bacteria</taxon>
        <taxon>Candidatus Gottesmaniibacteriota</taxon>
    </lineage>
</organism>
<dbReference type="NCBIfam" id="TIGR01029">
    <property type="entry name" value="rpsG_bact"/>
    <property type="match status" value="1"/>
</dbReference>
<comment type="similarity">
    <text evidence="1 6">Belongs to the universal ribosomal protein uS7 family.</text>
</comment>
<dbReference type="GO" id="GO:0015935">
    <property type="term" value="C:small ribosomal subunit"/>
    <property type="evidence" value="ECO:0007669"/>
    <property type="project" value="InterPro"/>
</dbReference>
<reference evidence="8 9" key="1">
    <citation type="journal article" date="2016" name="Nat. Commun.">
        <title>Thousands of microbial genomes shed light on interconnected biogeochemical processes in an aquifer system.</title>
        <authorList>
            <person name="Anantharaman K."/>
            <person name="Brown C.T."/>
            <person name="Hug L.A."/>
            <person name="Sharon I."/>
            <person name="Castelle C.J."/>
            <person name="Probst A.J."/>
            <person name="Thomas B.C."/>
            <person name="Singh A."/>
            <person name="Wilkins M.J."/>
            <person name="Karaoz U."/>
            <person name="Brodie E.L."/>
            <person name="Williams K.H."/>
            <person name="Hubbard S.S."/>
            <person name="Banfield J.F."/>
        </authorList>
    </citation>
    <scope>NUCLEOTIDE SEQUENCE [LARGE SCALE GENOMIC DNA]</scope>
</reference>
<evidence type="ECO:0000259" key="7">
    <source>
        <dbReference type="Pfam" id="PF00177"/>
    </source>
</evidence>
<keyword evidence="6" id="KW-0820">tRNA-binding</keyword>
<dbReference type="STRING" id="1798377.A2872_03820"/>
<dbReference type="GO" id="GO:0019843">
    <property type="term" value="F:rRNA binding"/>
    <property type="evidence" value="ECO:0007669"/>
    <property type="project" value="UniProtKB-UniRule"/>
</dbReference>
<keyword evidence="4 6" id="KW-0689">Ribosomal protein</keyword>
<comment type="caution">
    <text evidence="8">The sequence shown here is derived from an EMBL/GenBank/DDBJ whole genome shotgun (WGS) entry which is preliminary data.</text>
</comment>
<gene>
    <name evidence="6" type="primary">rpsG</name>
    <name evidence="8" type="ORF">A2872_03820</name>
</gene>
<dbReference type="InterPro" id="IPR005717">
    <property type="entry name" value="Ribosomal_uS7_bac/org-type"/>
</dbReference>
<evidence type="ECO:0000256" key="1">
    <source>
        <dbReference type="ARBA" id="ARBA00007151"/>
    </source>
</evidence>
<dbReference type="InterPro" id="IPR000235">
    <property type="entry name" value="Ribosomal_uS7"/>
</dbReference>